<dbReference type="Proteomes" id="UP000196521">
    <property type="component" value="Chromosome"/>
</dbReference>
<dbReference type="EMBL" id="LR812490">
    <property type="protein sequence ID" value="CAC5344366.1"/>
    <property type="molecule type" value="Genomic_DNA"/>
</dbReference>
<organism evidence="8 9">
    <name type="scientific">Planktothrix rubescens CCAP 1459/22</name>
    <dbReference type="NCBI Taxonomy" id="329571"/>
    <lineage>
        <taxon>Bacteria</taxon>
        <taxon>Bacillati</taxon>
        <taxon>Cyanobacteriota</taxon>
        <taxon>Cyanophyceae</taxon>
        <taxon>Oscillatoriophycideae</taxon>
        <taxon>Oscillatoriales</taxon>
        <taxon>Microcoleaceae</taxon>
        <taxon>Planktothrix</taxon>
    </lineage>
</organism>
<reference evidence="8" key="1">
    <citation type="submission" date="2020-05" db="EMBL/GenBank/DDBJ databases">
        <authorList>
            <consortium name="Genoscope - CEA"/>
            <person name="William W."/>
        </authorList>
    </citation>
    <scope>NUCLEOTIDE SEQUENCE [LARGE SCALE GENOMIC DNA]</scope>
    <source>
        <strain evidence="8">PCC 7821</strain>
    </source>
</reference>
<evidence type="ECO:0000313" key="9">
    <source>
        <dbReference type="Proteomes" id="UP000196521"/>
    </source>
</evidence>
<sequence length="552" mass="61843">MAPKQNRRSENRCRYYIRREAERRGWDLRHISSGGDVLEEQEIEAYFHNIGLEGERPDFLFCLVGDPTIIVEAKNEVGKLKQAQKEAEDYADKINAIGKYSIKVAIGAAGEEDKGFEISVSFLTHQRWISLTSHGFALTTFPTKTEVEIALKADNGSTKVSVPSQAEFVDAAIETSRILRTAKIEAPLRPKVIGALVLAMYQGQIDTTPTNALFSVNTLAESAINAAHKLPDQNKERLKDALRLSGADFNRLSPYIGRVINTLKRLNVRSVIQTDADFLGMFYEAFLRYGYDNNALGIVFTPRHITRMCAELVGVSVRDRIIDIAAGTGGFLVAAFDAMMRQARSAAEIEKVKDSIIGFDTNPTVWALSMLNMFFRGDGKSHIYNESCFDDNIFSVVNRRCTRAFLNPPFSQDEEPEYLFVDRAMDALEPGGFLTVVVYAGIFADMNHNAWRQRFLLKHKLLAMISLPEDLFYPTAAPTSIMVAEAHVPLASTDKIFMARIWNDGYEKLKGKRVERAGNQIDEIVNQFHIFMKGKTVISELVTVVEGCDILP</sequence>
<dbReference type="PANTHER" id="PTHR42933:SF3">
    <property type="entry name" value="TYPE I RESTRICTION ENZYME MJAVIII METHYLASE SUBUNIT"/>
    <property type="match status" value="1"/>
</dbReference>
<dbReference type="RefSeq" id="WP_026796878.1">
    <property type="nucleotide sequence ID" value="NZ_LR812490.1"/>
</dbReference>
<evidence type="ECO:0000313" key="8">
    <source>
        <dbReference type="EMBL" id="CAC5344366.1"/>
    </source>
</evidence>
<gene>
    <name evidence="8" type="ORF">PLAN_40781</name>
</gene>
<evidence type="ECO:0000256" key="1">
    <source>
        <dbReference type="ARBA" id="ARBA00011900"/>
    </source>
</evidence>
<dbReference type="Pfam" id="PF02384">
    <property type="entry name" value="N6_Mtase"/>
    <property type="match status" value="1"/>
</dbReference>
<dbReference type="SUPFAM" id="SSF53335">
    <property type="entry name" value="S-adenosyl-L-methionine-dependent methyltransferases"/>
    <property type="match status" value="1"/>
</dbReference>
<dbReference type="InterPro" id="IPR003356">
    <property type="entry name" value="DNA_methylase_A-5"/>
</dbReference>
<evidence type="ECO:0000256" key="2">
    <source>
        <dbReference type="ARBA" id="ARBA00022603"/>
    </source>
</evidence>
<keyword evidence="2 8" id="KW-0489">Methyltransferase</keyword>
<dbReference type="EMBL" id="CZCZ02000014">
    <property type="protein sequence ID" value="CAC5344366.1"/>
    <property type="molecule type" value="Genomic_DNA"/>
</dbReference>
<dbReference type="PANTHER" id="PTHR42933">
    <property type="entry name" value="SLR6095 PROTEIN"/>
    <property type="match status" value="1"/>
</dbReference>
<dbReference type="InterPro" id="IPR029063">
    <property type="entry name" value="SAM-dependent_MTases_sf"/>
</dbReference>
<dbReference type="PRINTS" id="PR00507">
    <property type="entry name" value="N12N6MTFRASE"/>
</dbReference>
<dbReference type="GO" id="GO:0008170">
    <property type="term" value="F:N-methyltransferase activity"/>
    <property type="evidence" value="ECO:0007669"/>
    <property type="project" value="InterPro"/>
</dbReference>
<evidence type="ECO:0000256" key="6">
    <source>
        <dbReference type="ARBA" id="ARBA00047942"/>
    </source>
</evidence>
<proteinExistence type="predicted"/>
<comment type="caution">
    <text evidence="8">The sequence shown here is derived from an EMBL/GenBank/DDBJ whole genome shotgun (WGS) entry which is preliminary data.</text>
</comment>
<dbReference type="GO" id="GO:0032259">
    <property type="term" value="P:methylation"/>
    <property type="evidence" value="ECO:0007669"/>
    <property type="project" value="UniProtKB-KW"/>
</dbReference>
<dbReference type="Gene3D" id="3.40.50.150">
    <property type="entry name" value="Vaccinia Virus protein VP39"/>
    <property type="match status" value="1"/>
</dbReference>
<dbReference type="AlphaFoldDB" id="A0A6J7ZPQ7"/>
<evidence type="ECO:0000256" key="5">
    <source>
        <dbReference type="ARBA" id="ARBA00022747"/>
    </source>
</evidence>
<protein>
    <recommendedName>
        <fullName evidence="1">site-specific DNA-methyltransferase (adenine-specific)</fullName>
        <ecNumber evidence="1">2.1.1.72</ecNumber>
    </recommendedName>
</protein>
<dbReference type="InterPro" id="IPR051537">
    <property type="entry name" value="DNA_Adenine_Mtase"/>
</dbReference>
<name>A0A6J7ZPQ7_PLARU</name>
<feature type="domain" description="DNA methylase adenine-specific" evidence="7">
    <location>
        <begin position="275"/>
        <end position="543"/>
    </location>
</feature>
<accession>A0A6J7ZPQ7</accession>
<dbReference type="GO" id="GO:0009007">
    <property type="term" value="F:site-specific DNA-methyltransferase (adenine-specific) activity"/>
    <property type="evidence" value="ECO:0007669"/>
    <property type="project" value="UniProtKB-EC"/>
</dbReference>
<keyword evidence="4" id="KW-0949">S-adenosyl-L-methionine</keyword>
<keyword evidence="9" id="KW-1185">Reference proteome</keyword>
<dbReference type="GO" id="GO:0009307">
    <property type="term" value="P:DNA restriction-modification system"/>
    <property type="evidence" value="ECO:0007669"/>
    <property type="project" value="UniProtKB-KW"/>
</dbReference>
<evidence type="ECO:0000259" key="7">
    <source>
        <dbReference type="Pfam" id="PF02384"/>
    </source>
</evidence>
<comment type="catalytic activity">
    <reaction evidence="6">
        <text>a 2'-deoxyadenosine in DNA + S-adenosyl-L-methionine = an N(6)-methyl-2'-deoxyadenosine in DNA + S-adenosyl-L-homocysteine + H(+)</text>
        <dbReference type="Rhea" id="RHEA:15197"/>
        <dbReference type="Rhea" id="RHEA-COMP:12418"/>
        <dbReference type="Rhea" id="RHEA-COMP:12419"/>
        <dbReference type="ChEBI" id="CHEBI:15378"/>
        <dbReference type="ChEBI" id="CHEBI:57856"/>
        <dbReference type="ChEBI" id="CHEBI:59789"/>
        <dbReference type="ChEBI" id="CHEBI:90615"/>
        <dbReference type="ChEBI" id="CHEBI:90616"/>
        <dbReference type="EC" id="2.1.1.72"/>
    </reaction>
</comment>
<dbReference type="GO" id="GO:0003677">
    <property type="term" value="F:DNA binding"/>
    <property type="evidence" value="ECO:0007669"/>
    <property type="project" value="InterPro"/>
</dbReference>
<evidence type="ECO:0000256" key="4">
    <source>
        <dbReference type="ARBA" id="ARBA00022691"/>
    </source>
</evidence>
<dbReference type="CDD" id="cd02440">
    <property type="entry name" value="AdoMet_MTases"/>
    <property type="match status" value="1"/>
</dbReference>
<keyword evidence="3" id="KW-0808">Transferase</keyword>
<dbReference type="EC" id="2.1.1.72" evidence="1"/>
<keyword evidence="5" id="KW-0680">Restriction system</keyword>
<evidence type="ECO:0000256" key="3">
    <source>
        <dbReference type="ARBA" id="ARBA00022679"/>
    </source>
</evidence>